<reference evidence="1" key="1">
    <citation type="journal article" date="2022" name="Int. J. Mol. Sci.">
        <title>Draft Genome of Tanacetum Coccineum: Genomic Comparison of Closely Related Tanacetum-Family Plants.</title>
        <authorList>
            <person name="Yamashiro T."/>
            <person name="Shiraishi A."/>
            <person name="Nakayama K."/>
            <person name="Satake H."/>
        </authorList>
    </citation>
    <scope>NUCLEOTIDE SEQUENCE</scope>
</reference>
<proteinExistence type="predicted"/>
<gene>
    <name evidence="1" type="ORF">Tco_1045193</name>
</gene>
<protein>
    <submittedName>
        <fullName evidence="1">Uncharacterized protein</fullName>
    </submittedName>
</protein>
<evidence type="ECO:0000313" key="1">
    <source>
        <dbReference type="EMBL" id="GJT78468.1"/>
    </source>
</evidence>
<comment type="caution">
    <text evidence="1">The sequence shown here is derived from an EMBL/GenBank/DDBJ whole genome shotgun (WGS) entry which is preliminary data.</text>
</comment>
<evidence type="ECO:0000313" key="2">
    <source>
        <dbReference type="Proteomes" id="UP001151760"/>
    </source>
</evidence>
<sequence length="306" mass="34622">MVNGVRQLQALIDKKKMFITESSIRSDLHLEDAEGTDCLPTTTIFKELAKMGSGVRIRLHPSDSNHKYLLCLNHLHHLNPSRNNICVHTKRKQRKGSKSCHDEIKHGRKVYPTFNDPLLVAAGLACNVNDSDGFIRQDDDLMFDTGVLDDDDEVFVDVTTGEKDEQSTKIDDSTTGEAVTTAGVEAKPKAKGIVFHDQEEHVSVSKPTFSVTQPSIKDKGKAMMEADRLLAERIQTRERGELTYEEKGKLFMEIHGKEGKHFDAFKSNKKEKQTLPYQAQKEKVKCSTYLSTWEDTNTIQLMDKRL</sequence>
<reference evidence="1" key="2">
    <citation type="submission" date="2022-01" db="EMBL/GenBank/DDBJ databases">
        <authorList>
            <person name="Yamashiro T."/>
            <person name="Shiraishi A."/>
            <person name="Satake H."/>
            <person name="Nakayama K."/>
        </authorList>
    </citation>
    <scope>NUCLEOTIDE SEQUENCE</scope>
</reference>
<organism evidence="1 2">
    <name type="scientific">Tanacetum coccineum</name>
    <dbReference type="NCBI Taxonomy" id="301880"/>
    <lineage>
        <taxon>Eukaryota</taxon>
        <taxon>Viridiplantae</taxon>
        <taxon>Streptophyta</taxon>
        <taxon>Embryophyta</taxon>
        <taxon>Tracheophyta</taxon>
        <taxon>Spermatophyta</taxon>
        <taxon>Magnoliopsida</taxon>
        <taxon>eudicotyledons</taxon>
        <taxon>Gunneridae</taxon>
        <taxon>Pentapetalae</taxon>
        <taxon>asterids</taxon>
        <taxon>campanulids</taxon>
        <taxon>Asterales</taxon>
        <taxon>Asteraceae</taxon>
        <taxon>Asteroideae</taxon>
        <taxon>Anthemideae</taxon>
        <taxon>Anthemidinae</taxon>
        <taxon>Tanacetum</taxon>
    </lineage>
</organism>
<dbReference type="EMBL" id="BQNB010018805">
    <property type="protein sequence ID" value="GJT78468.1"/>
    <property type="molecule type" value="Genomic_DNA"/>
</dbReference>
<dbReference type="Proteomes" id="UP001151760">
    <property type="component" value="Unassembled WGS sequence"/>
</dbReference>
<accession>A0ABQ5GSK5</accession>
<name>A0ABQ5GSK5_9ASTR</name>
<keyword evidence="2" id="KW-1185">Reference proteome</keyword>